<reference evidence="4" key="1">
    <citation type="submission" date="2017-09" db="EMBL/GenBank/DDBJ databases">
        <authorList>
            <person name="Cho G.-S."/>
            <person name="Oguntoyinbo F.A."/>
            <person name="Cnockaert M."/>
            <person name="Kabisch J."/>
            <person name="Neve H."/>
            <person name="Bockelmann W."/>
            <person name="Wenning M."/>
            <person name="Franz C.M."/>
            <person name="Vandamme P."/>
        </authorList>
    </citation>
    <scope>NUCLEOTIDE SEQUENCE [LARGE SCALE GENOMIC DNA]</scope>
    <source>
        <strain evidence="4">MBT G8648</strain>
    </source>
</reference>
<proteinExistence type="predicted"/>
<dbReference type="AlphaFoldDB" id="A0A2A4HSM8"/>
<dbReference type="RefSeq" id="WP_096650525.1">
    <property type="nucleotide sequence ID" value="NZ_NWUX01000002.1"/>
</dbReference>
<feature type="chain" id="PRO_5012088057" description="Secreted protein" evidence="2">
    <location>
        <begin position="23"/>
        <end position="65"/>
    </location>
</feature>
<evidence type="ECO:0008006" key="5">
    <source>
        <dbReference type="Google" id="ProtNLM"/>
    </source>
</evidence>
<protein>
    <recommendedName>
        <fullName evidence="5">Secreted protein</fullName>
    </recommendedName>
</protein>
<dbReference type="EMBL" id="NWUX01000002">
    <property type="protein sequence ID" value="PCF97081.1"/>
    <property type="molecule type" value="Genomic_DNA"/>
</dbReference>
<feature type="compositionally biased region" description="Acidic residues" evidence="1">
    <location>
        <begin position="56"/>
        <end position="65"/>
    </location>
</feature>
<dbReference type="Proteomes" id="UP000218677">
    <property type="component" value="Unassembled WGS sequence"/>
</dbReference>
<accession>A0A2A4HSM8</accession>
<evidence type="ECO:0000313" key="4">
    <source>
        <dbReference type="Proteomes" id="UP000218677"/>
    </source>
</evidence>
<name>A0A2A4HSM8_9GAMM</name>
<evidence type="ECO:0000256" key="2">
    <source>
        <dbReference type="SAM" id="SignalP"/>
    </source>
</evidence>
<feature type="region of interest" description="Disordered" evidence="1">
    <location>
        <begin position="26"/>
        <end position="65"/>
    </location>
</feature>
<keyword evidence="2" id="KW-0732">Signal</keyword>
<comment type="caution">
    <text evidence="3">The sequence shown here is derived from an EMBL/GenBank/DDBJ whole genome shotgun (WGS) entry which is preliminary data.</text>
</comment>
<evidence type="ECO:0000256" key="1">
    <source>
        <dbReference type="SAM" id="MobiDB-lite"/>
    </source>
</evidence>
<organism evidence="3 4">
    <name type="scientific">Vreelandella nigrificans</name>
    <dbReference type="NCBI Taxonomy" id="2042704"/>
    <lineage>
        <taxon>Bacteria</taxon>
        <taxon>Pseudomonadati</taxon>
        <taxon>Pseudomonadota</taxon>
        <taxon>Gammaproteobacteria</taxon>
        <taxon>Oceanospirillales</taxon>
        <taxon>Halomonadaceae</taxon>
        <taxon>Vreelandella</taxon>
    </lineage>
</organism>
<keyword evidence="4" id="KW-1185">Reference proteome</keyword>
<dbReference type="OrthoDB" id="9910974at2"/>
<gene>
    <name evidence="3" type="ORF">CPA45_05095</name>
</gene>
<feature type="signal peptide" evidence="2">
    <location>
        <begin position="1"/>
        <end position="22"/>
    </location>
</feature>
<evidence type="ECO:0000313" key="3">
    <source>
        <dbReference type="EMBL" id="PCF97081.1"/>
    </source>
</evidence>
<sequence>MMSTKQSRRLSTLLFSTTLACAMLVLSGCGDSSPPNEDAEPEPEQPMSQGPMSNDDAGDAPSDEL</sequence>
<dbReference type="PROSITE" id="PS51257">
    <property type="entry name" value="PROKAR_LIPOPROTEIN"/>
    <property type="match status" value="1"/>
</dbReference>